<feature type="compositionally biased region" description="Basic and acidic residues" evidence="1">
    <location>
        <begin position="91"/>
        <end position="117"/>
    </location>
</feature>
<name>A0A026WSM4_OOCBI</name>
<reference evidence="2 3" key="1">
    <citation type="journal article" date="2014" name="Curr. Biol.">
        <title>The genome of the clonal raider ant Cerapachys biroi.</title>
        <authorList>
            <person name="Oxley P.R."/>
            <person name="Ji L."/>
            <person name="Fetter-Pruneda I."/>
            <person name="McKenzie S.K."/>
            <person name="Li C."/>
            <person name="Hu H."/>
            <person name="Zhang G."/>
            <person name="Kronauer D.J."/>
        </authorList>
    </citation>
    <scope>NUCLEOTIDE SEQUENCE [LARGE SCALE GENOMIC DNA]</scope>
</reference>
<accession>A0A026WSM4</accession>
<evidence type="ECO:0000256" key="1">
    <source>
        <dbReference type="SAM" id="MobiDB-lite"/>
    </source>
</evidence>
<dbReference type="EMBL" id="KK107111">
    <property type="protein sequence ID" value="EZA58983.1"/>
    <property type="molecule type" value="Genomic_DNA"/>
</dbReference>
<feature type="compositionally biased region" description="Basic and acidic residues" evidence="1">
    <location>
        <begin position="69"/>
        <end position="78"/>
    </location>
</feature>
<feature type="compositionally biased region" description="Basic residues" evidence="1">
    <location>
        <begin position="79"/>
        <end position="90"/>
    </location>
</feature>
<sequence length="146" mass="16871">MSFGSSYFTLLRATMIGLSAQAPLAGKRSREASSRKSNVQPRRTSRPGDAEQCRWRLARRYRPPLATERGGECREERRERRKSGPLKGRKERKEEGERQRKSSAVSERRKERRRKDEVEEDEQEGPLGIVRGRSLVTRDSCDPDDP</sequence>
<dbReference type="AlphaFoldDB" id="A0A026WSM4"/>
<feature type="region of interest" description="Disordered" evidence="1">
    <location>
        <begin position="19"/>
        <end position="146"/>
    </location>
</feature>
<gene>
    <name evidence="2" type="ORF">X777_16943</name>
</gene>
<evidence type="ECO:0000313" key="3">
    <source>
        <dbReference type="Proteomes" id="UP000053097"/>
    </source>
</evidence>
<protein>
    <submittedName>
        <fullName evidence="2">Uncharacterized protein</fullName>
    </submittedName>
</protein>
<evidence type="ECO:0000313" key="2">
    <source>
        <dbReference type="EMBL" id="EZA58983.1"/>
    </source>
</evidence>
<organism evidence="2 3">
    <name type="scientific">Ooceraea biroi</name>
    <name type="common">Clonal raider ant</name>
    <name type="synonym">Cerapachys biroi</name>
    <dbReference type="NCBI Taxonomy" id="2015173"/>
    <lineage>
        <taxon>Eukaryota</taxon>
        <taxon>Metazoa</taxon>
        <taxon>Ecdysozoa</taxon>
        <taxon>Arthropoda</taxon>
        <taxon>Hexapoda</taxon>
        <taxon>Insecta</taxon>
        <taxon>Pterygota</taxon>
        <taxon>Neoptera</taxon>
        <taxon>Endopterygota</taxon>
        <taxon>Hymenoptera</taxon>
        <taxon>Apocrita</taxon>
        <taxon>Aculeata</taxon>
        <taxon>Formicoidea</taxon>
        <taxon>Formicidae</taxon>
        <taxon>Dorylinae</taxon>
        <taxon>Ooceraea</taxon>
    </lineage>
</organism>
<proteinExistence type="predicted"/>
<dbReference type="Proteomes" id="UP000053097">
    <property type="component" value="Unassembled WGS sequence"/>
</dbReference>
<keyword evidence="3" id="KW-1185">Reference proteome</keyword>